<evidence type="ECO:0000313" key="2">
    <source>
        <dbReference type="EMBL" id="MCZ4549218.1"/>
    </source>
</evidence>
<proteinExistence type="predicted"/>
<sequence>MLPGTLLTDPTWLADRIIDTGRRWDCANARINATLWWYSASSTFVADPLEALLATGRTLTPRLQELRFTLRANGYLATTQSSVTVDGAERYSAALIDAYADIITPLATISGAAPRALWAIASDSVANRALDAGTALNRIPDASALAAVLCRPPFIRPRFTTASVETSRHRPCGTPIIRRTSCCLIYQATGGDKCTSCPRRPRQPVRHPDSPAR</sequence>
<evidence type="ECO:0000313" key="3">
    <source>
        <dbReference type="Proteomes" id="UP001067235"/>
    </source>
</evidence>
<dbReference type="EMBL" id="JAPWIE010000001">
    <property type="protein sequence ID" value="MCZ4549218.1"/>
    <property type="molecule type" value="Genomic_DNA"/>
</dbReference>
<protein>
    <submittedName>
        <fullName evidence="2">(2Fe-2S)-binding protein</fullName>
    </submittedName>
</protein>
<name>A0ABT4MQE6_GORRU</name>
<comment type="caution">
    <text evidence="2">The sequence shown here is derived from an EMBL/GenBank/DDBJ whole genome shotgun (WGS) entry which is preliminary data.</text>
</comment>
<keyword evidence="3" id="KW-1185">Reference proteome</keyword>
<feature type="domain" description="Ferric siderophore reductase C-terminal" evidence="1">
    <location>
        <begin position="179"/>
        <end position="199"/>
    </location>
</feature>
<evidence type="ECO:0000259" key="1">
    <source>
        <dbReference type="Pfam" id="PF11575"/>
    </source>
</evidence>
<gene>
    <name evidence="2" type="ORF">O4213_04445</name>
</gene>
<accession>A0ABT4MQE6</accession>
<dbReference type="Pfam" id="PF11575">
    <property type="entry name" value="FhuF_C"/>
    <property type="match status" value="1"/>
</dbReference>
<reference evidence="2" key="1">
    <citation type="submission" date="2022-12" db="EMBL/GenBank/DDBJ databases">
        <authorList>
            <person name="Krivoruchko A.V."/>
            <person name="Elkin A."/>
        </authorList>
    </citation>
    <scope>NUCLEOTIDE SEQUENCE</scope>
    <source>
        <strain evidence="2">IEGM 1388</strain>
    </source>
</reference>
<dbReference type="Proteomes" id="UP001067235">
    <property type="component" value="Unassembled WGS sequence"/>
</dbReference>
<dbReference type="RefSeq" id="WP_301569703.1">
    <property type="nucleotide sequence ID" value="NZ_JAPWIE010000001.1"/>
</dbReference>
<organism evidence="2 3">
    <name type="scientific">Gordonia rubripertincta</name>
    <name type="common">Rhodococcus corallinus</name>
    <dbReference type="NCBI Taxonomy" id="36822"/>
    <lineage>
        <taxon>Bacteria</taxon>
        <taxon>Bacillati</taxon>
        <taxon>Actinomycetota</taxon>
        <taxon>Actinomycetes</taxon>
        <taxon>Mycobacteriales</taxon>
        <taxon>Gordoniaceae</taxon>
        <taxon>Gordonia</taxon>
    </lineage>
</organism>
<dbReference type="InterPro" id="IPR024726">
    <property type="entry name" value="FhuF_C"/>
</dbReference>